<proteinExistence type="predicted"/>
<reference evidence="2 3" key="1">
    <citation type="submission" date="2020-04" db="EMBL/GenBank/DDBJ databases">
        <authorList>
            <person name="Laetsch R D."/>
            <person name="Stevens L."/>
            <person name="Kumar S."/>
            <person name="Blaxter L. M."/>
        </authorList>
    </citation>
    <scope>NUCLEOTIDE SEQUENCE [LARGE SCALE GENOMIC DNA]</scope>
</reference>
<keyword evidence="3" id="KW-1185">Reference proteome</keyword>
<dbReference type="Proteomes" id="UP000494206">
    <property type="component" value="Unassembled WGS sequence"/>
</dbReference>
<dbReference type="AlphaFoldDB" id="A0A8S1EKP5"/>
<dbReference type="InterPro" id="IPR056660">
    <property type="entry name" value="DUF7758"/>
</dbReference>
<dbReference type="PANTHER" id="PTHR38624:SF1">
    <property type="entry name" value="KIF-BINDING PROTEIN"/>
    <property type="match status" value="1"/>
</dbReference>
<evidence type="ECO:0000259" key="1">
    <source>
        <dbReference type="Pfam" id="PF24944"/>
    </source>
</evidence>
<organism evidence="2 3">
    <name type="scientific">Caenorhabditis bovis</name>
    <dbReference type="NCBI Taxonomy" id="2654633"/>
    <lineage>
        <taxon>Eukaryota</taxon>
        <taxon>Metazoa</taxon>
        <taxon>Ecdysozoa</taxon>
        <taxon>Nematoda</taxon>
        <taxon>Chromadorea</taxon>
        <taxon>Rhabditida</taxon>
        <taxon>Rhabditina</taxon>
        <taxon>Rhabditomorpha</taxon>
        <taxon>Rhabditoidea</taxon>
        <taxon>Rhabditidae</taxon>
        <taxon>Peloderinae</taxon>
        <taxon>Caenorhabditis</taxon>
    </lineage>
</organism>
<comment type="caution">
    <text evidence="2">The sequence shown here is derived from an EMBL/GenBank/DDBJ whole genome shotgun (WGS) entry which is preliminary data.</text>
</comment>
<evidence type="ECO:0000313" key="2">
    <source>
        <dbReference type="EMBL" id="CAB3400216.1"/>
    </source>
</evidence>
<dbReference type="OrthoDB" id="5814211at2759"/>
<dbReference type="PANTHER" id="PTHR38624">
    <property type="entry name" value="PROTEIN CBG08397-RELATED"/>
    <property type="match status" value="1"/>
</dbReference>
<name>A0A8S1EKP5_9PELO</name>
<sequence length="211" mass="24380">MDPREEAFEKARKLAESEKIDDALEAIAEYTSQEGIEYSLSEMKTVNIIVCEKVTSSSFEEKKAACLECIDLVEGVKMVKNADWLELYNEAVYEIFSKLCRGSRDEERNEAWNRLKEIYYEITLAAKKVWKEKNSPQALEIYVNYAKLVKSYFDVADEDSFKICETFAKEARFIGKGTLDDDQYRDAKKSIDVINKAITDAKHDKENMLDD</sequence>
<gene>
    <name evidence="2" type="ORF">CBOVIS_LOCUS3203</name>
</gene>
<feature type="domain" description="DUF7758" evidence="1">
    <location>
        <begin position="53"/>
        <end position="149"/>
    </location>
</feature>
<accession>A0A8S1EKP5</accession>
<protein>
    <recommendedName>
        <fullName evidence="1">DUF7758 domain-containing protein</fullName>
    </recommendedName>
</protein>
<dbReference type="EMBL" id="CADEPM010000002">
    <property type="protein sequence ID" value="CAB3400216.1"/>
    <property type="molecule type" value="Genomic_DNA"/>
</dbReference>
<evidence type="ECO:0000313" key="3">
    <source>
        <dbReference type="Proteomes" id="UP000494206"/>
    </source>
</evidence>
<dbReference type="Pfam" id="PF24944">
    <property type="entry name" value="DUF7758"/>
    <property type="match status" value="1"/>
</dbReference>